<comment type="caution">
    <text evidence="4">The sequence shown here is derived from an EMBL/GenBank/DDBJ whole genome shotgun (WGS) entry which is preliminary data.</text>
</comment>
<feature type="domain" description="Ribosomal protein eL8/eL30/eS12/Gadd45" evidence="3">
    <location>
        <begin position="5"/>
        <end position="94"/>
    </location>
</feature>
<dbReference type="PANTHER" id="PTHR11449">
    <property type="entry name" value="RIBOSOMAL PROTEIN L30"/>
    <property type="match status" value="1"/>
</dbReference>
<evidence type="ECO:0000256" key="2">
    <source>
        <dbReference type="ARBA" id="ARBA00023274"/>
    </source>
</evidence>
<dbReference type="Pfam" id="PF01248">
    <property type="entry name" value="Ribosomal_L7Ae"/>
    <property type="match status" value="1"/>
</dbReference>
<organism evidence="4 5">
    <name type="scientific">Ohessyouella blattaphilus</name>
    <dbReference type="NCBI Taxonomy" id="2949333"/>
    <lineage>
        <taxon>Bacteria</taxon>
        <taxon>Bacillati</taxon>
        <taxon>Bacillota</taxon>
        <taxon>Clostridia</taxon>
        <taxon>Lachnospirales</taxon>
        <taxon>Lachnospiraceae</taxon>
        <taxon>Ohessyouella</taxon>
    </lineage>
</organism>
<evidence type="ECO:0000256" key="1">
    <source>
        <dbReference type="ARBA" id="ARBA00022980"/>
    </source>
</evidence>
<dbReference type="RefSeq" id="WP_262067982.1">
    <property type="nucleotide sequence ID" value="NZ_JAMXOC010000002.1"/>
</dbReference>
<keyword evidence="2" id="KW-0687">Ribonucleoprotein</keyword>
<keyword evidence="1" id="KW-0689">Ribosomal protein</keyword>
<dbReference type="InterPro" id="IPR004038">
    <property type="entry name" value="Ribosomal_eL8/eL30/eS12/Gad45"/>
</dbReference>
<protein>
    <submittedName>
        <fullName evidence="4">Ribosomal L7Ae/L30e/S12e/Gadd45 family protein</fullName>
    </submittedName>
</protein>
<dbReference type="InterPro" id="IPR029064">
    <property type="entry name" value="Ribosomal_eL30-like_sf"/>
</dbReference>
<sequence length="103" mass="11279">MVPNKVLSLLGLAMKAGKVVSGEFMTEKEIKSGKAKLVIVASDASENTKKMFRNMSEYRHVEMIEFGDKESLGRAIGKEMRASLAIIDEGFAKSIRSQAGLKN</sequence>
<dbReference type="Proteomes" id="UP001523565">
    <property type="component" value="Unassembled WGS sequence"/>
</dbReference>
<evidence type="ECO:0000313" key="5">
    <source>
        <dbReference type="Proteomes" id="UP001523565"/>
    </source>
</evidence>
<dbReference type="SUPFAM" id="SSF55315">
    <property type="entry name" value="L30e-like"/>
    <property type="match status" value="1"/>
</dbReference>
<evidence type="ECO:0000313" key="4">
    <source>
        <dbReference type="EMBL" id="MCP1109074.1"/>
    </source>
</evidence>
<gene>
    <name evidence="4" type="ORF">NK118_02300</name>
</gene>
<reference evidence="4 5" key="1">
    <citation type="journal article" date="2022" name="Genome Biol. Evol.">
        <title>Host diet, physiology and behaviors set the stage for Lachnospiraceae cladogenesis.</title>
        <authorList>
            <person name="Vera-Ponce De Leon A."/>
            <person name="Schneider M."/>
            <person name="Jahnes B.C."/>
            <person name="Sadowski V."/>
            <person name="Camuy-Velez L.A."/>
            <person name="Duan J."/>
            <person name="Sabree Z.L."/>
        </authorList>
    </citation>
    <scope>NUCLEOTIDE SEQUENCE [LARGE SCALE GENOMIC DNA]</scope>
    <source>
        <strain evidence="4 5">PAL227</strain>
    </source>
</reference>
<proteinExistence type="predicted"/>
<evidence type="ECO:0000259" key="3">
    <source>
        <dbReference type="Pfam" id="PF01248"/>
    </source>
</evidence>
<dbReference type="Gene3D" id="3.30.1330.30">
    <property type="match status" value="1"/>
</dbReference>
<dbReference type="EMBL" id="JAMZFV010000002">
    <property type="protein sequence ID" value="MCP1109074.1"/>
    <property type="molecule type" value="Genomic_DNA"/>
</dbReference>
<keyword evidence="5" id="KW-1185">Reference proteome</keyword>
<accession>A0ABT1EEE5</accession>
<dbReference type="InterPro" id="IPR039109">
    <property type="entry name" value="Ribosomal_eL30-like"/>
</dbReference>
<name>A0ABT1EEE5_9FIRM</name>